<sequence>MPLFTTLTHERICQEIDGAAKQIILAAPGITLDTAQALVRATERLGRDAVQVVLDVSARVARLGYGQHAAVRSLEAAGVSLRHHEGLRIGVLICDDTGWTFATAPALVEADPTAVTDAFNAIALTETQVMILRSELPPVKNAGRVAQVDSGESSHRSGAEKAALEEVPTYSVVGMAVVQAPDVQRVTQALEIAPPQPFDLARQTQVYAALIQFVELSFEGFNVQSRRVQLPKSLPLIVSEDKEVKARLSASLKILDAVEKPKALRDVTERLEALRQAFLVPVGQAGRVMLKSKRTAFETELGAIEKDLEACKVTLIQQLEAALGTVKSALVPELARAVLKEPPPRFRGFYDQTDEAARTYVAEELDKTFPEADGLVQGMKIRKFY</sequence>
<organism evidence="1 2">
    <name type="scientific">Cupriavidus plantarum</name>
    <dbReference type="NCBI Taxonomy" id="942865"/>
    <lineage>
        <taxon>Bacteria</taxon>
        <taxon>Pseudomonadati</taxon>
        <taxon>Pseudomonadota</taxon>
        <taxon>Betaproteobacteria</taxon>
        <taxon>Burkholderiales</taxon>
        <taxon>Burkholderiaceae</taxon>
        <taxon>Cupriavidus</taxon>
    </lineage>
</organism>
<dbReference type="RefSeq" id="WP_109581348.1">
    <property type="nucleotide sequence ID" value="NZ_QGGT01000001.1"/>
</dbReference>
<dbReference type="Proteomes" id="UP000245754">
    <property type="component" value="Unassembled WGS sequence"/>
</dbReference>
<comment type="caution">
    <text evidence="1">The sequence shown here is derived from an EMBL/GenBank/DDBJ whole genome shotgun (WGS) entry which is preliminary data.</text>
</comment>
<gene>
    <name evidence="1" type="ORF">C7419_1011540</name>
</gene>
<accession>A0A316EY56</accession>
<evidence type="ECO:0000313" key="1">
    <source>
        <dbReference type="EMBL" id="PWK37657.1"/>
    </source>
</evidence>
<keyword evidence="2" id="KW-1185">Reference proteome</keyword>
<dbReference type="AlphaFoldDB" id="A0A316EY56"/>
<proteinExistence type="predicted"/>
<protein>
    <submittedName>
        <fullName evidence="1">Uncharacterized protein</fullName>
    </submittedName>
</protein>
<name>A0A316EY56_9BURK</name>
<reference evidence="1 2" key="1">
    <citation type="submission" date="2018-05" db="EMBL/GenBank/DDBJ databases">
        <title>Genomic Encyclopedia of Type Strains, Phase IV (KMG-V): Genome sequencing to study the core and pangenomes of soil and plant-associated prokaryotes.</title>
        <authorList>
            <person name="Whitman W."/>
        </authorList>
    </citation>
    <scope>NUCLEOTIDE SEQUENCE [LARGE SCALE GENOMIC DNA]</scope>
    <source>
        <strain evidence="1 2">SLV-132</strain>
    </source>
</reference>
<dbReference type="EMBL" id="QGGT01000001">
    <property type="protein sequence ID" value="PWK37657.1"/>
    <property type="molecule type" value="Genomic_DNA"/>
</dbReference>
<evidence type="ECO:0000313" key="2">
    <source>
        <dbReference type="Proteomes" id="UP000245754"/>
    </source>
</evidence>